<dbReference type="Gene3D" id="3.40.50.970">
    <property type="match status" value="2"/>
</dbReference>
<dbReference type="Pfam" id="PF02776">
    <property type="entry name" value="TPP_enzyme_N"/>
    <property type="match status" value="1"/>
</dbReference>
<evidence type="ECO:0000313" key="8">
    <source>
        <dbReference type="Proteomes" id="UP000312594"/>
    </source>
</evidence>
<dbReference type="PIRSF" id="PIRSF004983">
    <property type="entry name" value="MenD"/>
    <property type="match status" value="1"/>
</dbReference>
<dbReference type="PANTHER" id="PTHR42916">
    <property type="entry name" value="2-SUCCINYL-5-ENOLPYRUVYL-6-HYDROXY-3-CYCLOHEXENE-1-CARBOXYLATE SYNTHASE"/>
    <property type="match status" value="1"/>
</dbReference>
<evidence type="ECO:0000256" key="4">
    <source>
        <dbReference type="ARBA" id="ARBA00023052"/>
    </source>
</evidence>
<organism evidence="7 8">
    <name type="scientific">Eggerthella lenta</name>
    <name type="common">Eubacterium lentum</name>
    <dbReference type="NCBI Taxonomy" id="84112"/>
    <lineage>
        <taxon>Bacteria</taxon>
        <taxon>Bacillati</taxon>
        <taxon>Actinomycetota</taxon>
        <taxon>Coriobacteriia</taxon>
        <taxon>Eggerthellales</taxon>
        <taxon>Eggerthellaceae</taxon>
        <taxon>Eggerthella</taxon>
    </lineage>
</organism>
<dbReference type="Gene3D" id="3.40.50.1220">
    <property type="entry name" value="TPP-binding domain"/>
    <property type="match status" value="1"/>
</dbReference>
<dbReference type="PANTHER" id="PTHR42916:SF1">
    <property type="entry name" value="PROTEIN PHYLLO, CHLOROPLASTIC"/>
    <property type="match status" value="1"/>
</dbReference>
<reference evidence="7 8" key="1">
    <citation type="journal article" date="2005" name="Appl. Environ. Microbiol.">
        <title>Intestinal bacterial communities that produce active estrogen-like compounds enterodiol and enterolactone in humans.</title>
        <authorList>
            <person name="Clavel T."/>
            <person name="Henderson G."/>
            <person name="Alpert C.A."/>
            <person name="Philippe C."/>
            <person name="Rigottier-Gois L."/>
            <person name="Dore J."/>
            <person name="Blaut M."/>
        </authorList>
    </citation>
    <scope>NUCLEOTIDE SEQUENCE [LARGE SCALE GENOMIC DNA]</scope>
    <source>
        <strain evidence="7 8">SECO-MT75m2</strain>
    </source>
</reference>
<dbReference type="AlphaFoldDB" id="A0A5C5BQM5"/>
<dbReference type="InterPro" id="IPR029061">
    <property type="entry name" value="THDP-binding"/>
</dbReference>
<dbReference type="GO" id="GO:0009234">
    <property type="term" value="P:menaquinone biosynthetic process"/>
    <property type="evidence" value="ECO:0007669"/>
    <property type="project" value="InterPro"/>
</dbReference>
<evidence type="ECO:0000256" key="3">
    <source>
        <dbReference type="ARBA" id="ARBA00022842"/>
    </source>
</evidence>
<evidence type="ECO:0000313" key="7">
    <source>
        <dbReference type="EMBL" id="TNU88191.1"/>
    </source>
</evidence>
<name>A0A5C5BQM5_EGGLN</name>
<dbReference type="EMBL" id="VEVP01000074">
    <property type="protein sequence ID" value="TNU88191.1"/>
    <property type="molecule type" value="Genomic_DNA"/>
</dbReference>
<dbReference type="InterPro" id="IPR004433">
    <property type="entry name" value="MenaQ_synth_MenD"/>
</dbReference>
<evidence type="ECO:0000256" key="2">
    <source>
        <dbReference type="ARBA" id="ARBA00022723"/>
    </source>
</evidence>
<keyword evidence="5" id="KW-0464">Manganese</keyword>
<keyword evidence="1" id="KW-0808">Transferase</keyword>
<keyword evidence="2" id="KW-0479">Metal-binding</keyword>
<evidence type="ECO:0000256" key="1">
    <source>
        <dbReference type="ARBA" id="ARBA00022679"/>
    </source>
</evidence>
<feature type="domain" description="Thiamine pyrophosphate enzyme N-terminal TPP-binding" evidence="6">
    <location>
        <begin position="11"/>
        <end position="122"/>
    </location>
</feature>
<evidence type="ECO:0000256" key="5">
    <source>
        <dbReference type="ARBA" id="ARBA00023211"/>
    </source>
</evidence>
<keyword evidence="3" id="KW-0460">Magnesium</keyword>
<proteinExistence type="predicted"/>
<dbReference type="GO" id="GO:0070204">
    <property type="term" value="F:2-succinyl-5-enolpyruvyl-6-hydroxy-3-cyclohexene-1-carboxylic-acid synthase activity"/>
    <property type="evidence" value="ECO:0007669"/>
    <property type="project" value="InterPro"/>
</dbReference>
<dbReference type="GO" id="GO:0000287">
    <property type="term" value="F:magnesium ion binding"/>
    <property type="evidence" value="ECO:0007669"/>
    <property type="project" value="UniProtKB-ARBA"/>
</dbReference>
<dbReference type="InterPro" id="IPR012001">
    <property type="entry name" value="Thiamin_PyroP_enz_TPP-bd_dom"/>
</dbReference>
<keyword evidence="4" id="KW-0786">Thiamine pyrophosphate</keyword>
<dbReference type="CDD" id="cd07037">
    <property type="entry name" value="TPP_PYR_MenD"/>
    <property type="match status" value="1"/>
</dbReference>
<comment type="caution">
    <text evidence="7">The sequence shown here is derived from an EMBL/GenBank/DDBJ whole genome shotgun (WGS) entry which is preliminary data.</text>
</comment>
<dbReference type="GO" id="GO:0030976">
    <property type="term" value="F:thiamine pyrophosphate binding"/>
    <property type="evidence" value="ECO:0007669"/>
    <property type="project" value="InterPro"/>
</dbReference>
<sequence length="579" mass="63984">MVYHYTDAQNAQILIALMKAHGIRKAVLSPGTTNVIFVGSVQQDPYFELYSSVDERSAAYMACGLAAESGEPVAISCTGATASRNYLPGLTEAFYRRLPVLAITGSQPVSRIGHGFPQMIDRTNQLNDISKMSINVPVIRCEEDRWSVETSINAALLELRHRGGGPVHINLVSDFSRNFDVRELPAVRKIDRVCAGDSMPRIPEGRIAVFVGAHVPFTRQLTDSIDVFCEKNDAVVLCDQTSNYRGRYRVLANLLADQDQYDSPLLDVDLLIHLGAISGSYMQVRPKRVWRVDPEGKIQDTFKKLDLVFEMEEQYFFDACNNRKGPNSGNSYLTSIISEIDEIRGKVPELPFSNIWCAQQLSAALPEKCSIHFGILNSLRSWNFWETPSTANCFSNTGGFGIDGGVSALLGASLSDPDIFFFGVTGDLAFFYDMNSIGNRHVGTNLRLMVVNNGRGTEFRNYSHTAAGFGDDADLFMAAAGHFGCKSPDVLRHYAEDLGFEYMSASSKQDFLANIDRFVQSESIDRPIIFEIFTDTQDESDALRKIRNLVISPKGALKQAAKDVLGAKGARAIKKLSGR</sequence>
<evidence type="ECO:0000259" key="6">
    <source>
        <dbReference type="Pfam" id="PF02776"/>
    </source>
</evidence>
<accession>A0A5C5BQM5</accession>
<dbReference type="RefSeq" id="WP_139913186.1">
    <property type="nucleotide sequence ID" value="NZ_VEVP01000074.1"/>
</dbReference>
<dbReference type="SUPFAM" id="SSF52518">
    <property type="entry name" value="Thiamin diphosphate-binding fold (THDP-binding)"/>
    <property type="match status" value="2"/>
</dbReference>
<protein>
    <submittedName>
        <fullName evidence="7">2-succinyl-5-enolpyruvyl-6-hydroxy-3-cyclohexene-1-carboxylate synthase</fullName>
    </submittedName>
</protein>
<dbReference type="Proteomes" id="UP000312594">
    <property type="component" value="Unassembled WGS sequence"/>
</dbReference>
<gene>
    <name evidence="7" type="ORF">FIC87_14820</name>
</gene>